<organism evidence="2 3">
    <name type="scientific">Marinicauda pacifica</name>
    <dbReference type="NCBI Taxonomy" id="1133559"/>
    <lineage>
        <taxon>Bacteria</taxon>
        <taxon>Pseudomonadati</taxon>
        <taxon>Pseudomonadota</taxon>
        <taxon>Alphaproteobacteria</taxon>
        <taxon>Maricaulales</taxon>
        <taxon>Maricaulaceae</taxon>
        <taxon>Marinicauda</taxon>
    </lineage>
</organism>
<dbReference type="AlphaFoldDB" id="A0A4S2H911"/>
<proteinExistence type="predicted"/>
<dbReference type="EMBL" id="SRXV01000003">
    <property type="protein sequence ID" value="TGY92286.1"/>
    <property type="molecule type" value="Genomic_DNA"/>
</dbReference>
<comment type="caution">
    <text evidence="2">The sequence shown here is derived from an EMBL/GenBank/DDBJ whole genome shotgun (WGS) entry which is preliminary data.</text>
</comment>
<feature type="transmembrane region" description="Helical" evidence="1">
    <location>
        <begin position="75"/>
        <end position="93"/>
    </location>
</feature>
<evidence type="ECO:0000313" key="2">
    <source>
        <dbReference type="EMBL" id="TGY92286.1"/>
    </source>
</evidence>
<protein>
    <submittedName>
        <fullName evidence="2">Uncharacterized protein</fullName>
    </submittedName>
</protein>
<keyword evidence="1" id="KW-1133">Transmembrane helix</keyword>
<feature type="transmembrane region" description="Helical" evidence="1">
    <location>
        <begin position="105"/>
        <end position="124"/>
    </location>
</feature>
<feature type="transmembrane region" description="Helical" evidence="1">
    <location>
        <begin position="43"/>
        <end position="63"/>
    </location>
</feature>
<accession>A0A4S2H911</accession>
<evidence type="ECO:0000313" key="3">
    <source>
        <dbReference type="Proteomes" id="UP000305451"/>
    </source>
</evidence>
<keyword evidence="1" id="KW-0472">Membrane</keyword>
<dbReference type="Proteomes" id="UP000305451">
    <property type="component" value="Unassembled WGS sequence"/>
</dbReference>
<gene>
    <name evidence="2" type="ORF">E5162_11585</name>
</gene>
<evidence type="ECO:0000256" key="1">
    <source>
        <dbReference type="SAM" id="Phobius"/>
    </source>
</evidence>
<sequence length="333" mass="36542">MEITASLFAFILLIVPGIAAVQVFFTAQRLSVVYSDTAFEKTIAAVLVAPVFHGASLGLLVAIQNIFWWNLPNDYVFRLVTGAYANVSGFFFVDGRGFGMSDAAWFLSYFVFSIATASLLSFIVTKLSIHQGGAPGFRQGIYKIVNHFLKTGVVASVITELSSNGEYLLLYKGTVDKVAFTKNGDIRFIYLAEPSRSKLKLGHSTPNAGAGDRKAETSREFFDEHLIGESMQIKVEDLASQGDVSFPEDLDVFVQGLNEGLFTGRLLIDGAHVKNIYFHRGLTPSQPLKEKIVRALPFLFPDSRLRLGASTYTYSEVSEGPSDSRSSAPVLRH</sequence>
<name>A0A4S2H911_9PROT</name>
<reference evidence="2 3" key="1">
    <citation type="journal article" date="2013" name="Int. J. Syst. Evol. Microbiol.">
        <title>Marinicauda pacifica gen. nov., sp. nov., a prosthecate alphaproteobacterium of the family Hyphomonadaceae isolated from deep seawater.</title>
        <authorList>
            <person name="Zhang X.Y."/>
            <person name="Li G.W."/>
            <person name="Wang C.S."/>
            <person name="Zhang Y.J."/>
            <person name="Xu X.W."/>
            <person name="Li H."/>
            <person name="Liu A."/>
            <person name="Liu C."/>
            <person name="Xie B.B."/>
            <person name="Qin Q.L."/>
            <person name="Xu Z."/>
            <person name="Chen X.L."/>
            <person name="Zhou B.C."/>
            <person name="Zhang Y.Z."/>
        </authorList>
    </citation>
    <scope>NUCLEOTIDE SEQUENCE [LARGE SCALE GENOMIC DNA]</scope>
    <source>
        <strain evidence="2 3">P-1 km-3</strain>
    </source>
</reference>
<dbReference type="RefSeq" id="WP_135945419.1">
    <property type="nucleotide sequence ID" value="NZ_BMEI01000003.1"/>
</dbReference>
<keyword evidence="3" id="KW-1185">Reference proteome</keyword>
<keyword evidence="1" id="KW-0812">Transmembrane</keyword>